<name>A0ABY3XKZ3_9ACTN</name>
<accession>A0ABY3XKZ3</accession>
<dbReference type="Pfam" id="PF13565">
    <property type="entry name" value="HTH_32"/>
    <property type="match status" value="1"/>
</dbReference>
<dbReference type="EMBL" id="CP093846">
    <property type="protein sequence ID" value="UNS95098.1"/>
    <property type="molecule type" value="Genomic_DNA"/>
</dbReference>
<keyword evidence="3" id="KW-1185">Reference proteome</keyword>
<proteinExistence type="predicted"/>
<evidence type="ECO:0000256" key="1">
    <source>
        <dbReference type="SAM" id="MobiDB-lite"/>
    </source>
</evidence>
<gene>
    <name evidence="2" type="ORF">MMF93_00445</name>
</gene>
<reference evidence="2 3" key="1">
    <citation type="journal article" date="2023" name="Microbiol. Spectr.">
        <title>Synergy between Genome Mining, Metabolomics, and Bioinformatics Uncovers Antibacterial Chlorinated Carbazole Alkaloids and Their Biosynthetic Gene Cluster from Streptomyces tubbatahanensis sp. nov., a Novel Actinomycete Isolated from Sulu Sea, Philippines.</title>
        <authorList>
            <person name="Tenebro C.P."/>
            <person name="Trono D.J.V.L."/>
            <person name="Balida L.A.P."/>
            <person name="Bayog L.K.A."/>
            <person name="Bruna J.R."/>
            <person name="Sabido E.M."/>
            <person name="Caspe D.P.C."/>
            <person name="de Los Santos E.L.C."/>
            <person name="Saludes J.P."/>
            <person name="Dalisay D.S."/>
        </authorList>
    </citation>
    <scope>NUCLEOTIDE SEQUENCE [LARGE SCALE GENOMIC DNA]</scope>
    <source>
        <strain evidence="2 3">DSD3025</strain>
    </source>
</reference>
<feature type="compositionally biased region" description="Polar residues" evidence="1">
    <location>
        <begin position="92"/>
        <end position="107"/>
    </location>
</feature>
<protein>
    <submittedName>
        <fullName evidence="2">Helix-turn-helix domain-containing protein</fullName>
    </submittedName>
</protein>
<organism evidence="2 3">
    <name type="scientific">Streptomyces tubbatahanensis</name>
    <dbReference type="NCBI Taxonomy" id="2923272"/>
    <lineage>
        <taxon>Bacteria</taxon>
        <taxon>Bacillati</taxon>
        <taxon>Actinomycetota</taxon>
        <taxon>Actinomycetes</taxon>
        <taxon>Kitasatosporales</taxon>
        <taxon>Streptomycetaceae</taxon>
        <taxon>Streptomyces</taxon>
    </lineage>
</organism>
<evidence type="ECO:0000313" key="3">
    <source>
        <dbReference type="Proteomes" id="UP001202244"/>
    </source>
</evidence>
<dbReference type="Proteomes" id="UP001202244">
    <property type="component" value="Chromosome"/>
</dbReference>
<dbReference type="RefSeq" id="WP_242748468.1">
    <property type="nucleotide sequence ID" value="NZ_CP093846.1"/>
</dbReference>
<sequence length="132" mass="14955">MHADTVRTWRNRFAELGMPGLADRKQTGRPPSFTPRAARAKALACQLPAETGAPLARTIPELWIFLTDPDFRTKTGQVLHLYARTTWRICSPGSTGTPPITRMNPSSHWRHEQPPPDFRSQPLRTRQRDSSV</sequence>
<feature type="region of interest" description="Disordered" evidence="1">
    <location>
        <begin position="91"/>
        <end position="132"/>
    </location>
</feature>
<evidence type="ECO:0000313" key="2">
    <source>
        <dbReference type="EMBL" id="UNS95098.1"/>
    </source>
</evidence>